<sequence>MIDTGCQTKKRRDDKKYMTDEKRQFRDNAKTDNKRKTTSIRRPSRRHINDRQKVDNGKQMMKEDQIHRQIERKQMKEGKRPK</sequence>
<proteinExistence type="predicted"/>
<dbReference type="AlphaFoldDB" id="A0AA38J2D1"/>
<protein>
    <submittedName>
        <fullName evidence="2">Uncharacterized protein</fullName>
    </submittedName>
</protein>
<accession>A0AA38J2D1</accession>
<dbReference type="Proteomes" id="UP001168821">
    <property type="component" value="Unassembled WGS sequence"/>
</dbReference>
<gene>
    <name evidence="2" type="ORF">Zmor_000324</name>
</gene>
<evidence type="ECO:0000313" key="3">
    <source>
        <dbReference type="Proteomes" id="UP001168821"/>
    </source>
</evidence>
<reference evidence="2" key="1">
    <citation type="journal article" date="2023" name="G3 (Bethesda)">
        <title>Whole genome assemblies of Zophobas morio and Tenebrio molitor.</title>
        <authorList>
            <person name="Kaur S."/>
            <person name="Stinson S.A."/>
            <person name="diCenzo G.C."/>
        </authorList>
    </citation>
    <scope>NUCLEOTIDE SEQUENCE</scope>
    <source>
        <strain evidence="2">QUZm001</strain>
    </source>
</reference>
<name>A0AA38J2D1_9CUCU</name>
<feature type="compositionally biased region" description="Basic residues" evidence="1">
    <location>
        <begin position="36"/>
        <end position="46"/>
    </location>
</feature>
<feature type="compositionally biased region" description="Basic and acidic residues" evidence="1">
    <location>
        <begin position="14"/>
        <end position="35"/>
    </location>
</feature>
<comment type="caution">
    <text evidence="2">The sequence shown here is derived from an EMBL/GenBank/DDBJ whole genome shotgun (WGS) entry which is preliminary data.</text>
</comment>
<evidence type="ECO:0000256" key="1">
    <source>
        <dbReference type="SAM" id="MobiDB-lite"/>
    </source>
</evidence>
<feature type="region of interest" description="Disordered" evidence="1">
    <location>
        <begin position="1"/>
        <end position="82"/>
    </location>
</feature>
<dbReference type="EMBL" id="JALNTZ010000001">
    <property type="protein sequence ID" value="KAJ3664781.1"/>
    <property type="molecule type" value="Genomic_DNA"/>
</dbReference>
<keyword evidence="3" id="KW-1185">Reference proteome</keyword>
<evidence type="ECO:0000313" key="2">
    <source>
        <dbReference type="EMBL" id="KAJ3664781.1"/>
    </source>
</evidence>
<organism evidence="2 3">
    <name type="scientific">Zophobas morio</name>
    <dbReference type="NCBI Taxonomy" id="2755281"/>
    <lineage>
        <taxon>Eukaryota</taxon>
        <taxon>Metazoa</taxon>
        <taxon>Ecdysozoa</taxon>
        <taxon>Arthropoda</taxon>
        <taxon>Hexapoda</taxon>
        <taxon>Insecta</taxon>
        <taxon>Pterygota</taxon>
        <taxon>Neoptera</taxon>
        <taxon>Endopterygota</taxon>
        <taxon>Coleoptera</taxon>
        <taxon>Polyphaga</taxon>
        <taxon>Cucujiformia</taxon>
        <taxon>Tenebrionidae</taxon>
        <taxon>Zophobas</taxon>
    </lineage>
</organism>
<feature type="compositionally biased region" description="Basic and acidic residues" evidence="1">
    <location>
        <begin position="47"/>
        <end position="82"/>
    </location>
</feature>